<dbReference type="Proteomes" id="UP000002497">
    <property type="component" value="Unassembled WGS sequence"/>
</dbReference>
<dbReference type="STRING" id="443226.E9D815"/>
<evidence type="ECO:0000313" key="2">
    <source>
        <dbReference type="Proteomes" id="UP000002497"/>
    </source>
</evidence>
<gene>
    <name evidence="1" type="ORF">CPSG_05967</name>
</gene>
<proteinExistence type="predicted"/>
<reference evidence="2" key="2">
    <citation type="submission" date="2010-03" db="EMBL/GenBank/DDBJ databases">
        <title>The genome sequence of Coccidioides posadasii strain Silveira.</title>
        <authorList>
            <consortium name="The Broad Institute Genome Sequencing Center for Infectious Disease"/>
            <person name="Neafsey D."/>
            <person name="Orbach M."/>
            <person name="Henn M.R."/>
            <person name="Cole G.T."/>
            <person name="Galgiani J."/>
            <person name="Gardner M.J."/>
            <person name="Kirkland T.N."/>
            <person name="Taylor J.W."/>
            <person name="Young S.K."/>
            <person name="Zeng Q."/>
            <person name="Koehrsen M."/>
            <person name="Alvarado L."/>
            <person name="Berlin A."/>
            <person name="Borenstein D."/>
            <person name="Chapman S.B."/>
            <person name="Chen Z."/>
            <person name="Engels R."/>
            <person name="Freedman E."/>
            <person name="Gellesch M."/>
            <person name="Goldberg J."/>
            <person name="Griggs A."/>
            <person name="Gujja S."/>
            <person name="Heilman E."/>
            <person name="Heiman D."/>
            <person name="Howarth C."/>
            <person name="Jen D."/>
            <person name="Larson L."/>
            <person name="Mehta T."/>
            <person name="Neiman D."/>
            <person name="Park D."/>
            <person name="Pearson M."/>
            <person name="Richards J."/>
            <person name="Roberts A."/>
            <person name="Saif S."/>
            <person name="Shea T."/>
            <person name="Shenoy N."/>
            <person name="Sisk P."/>
            <person name="Stolte C."/>
            <person name="Sykes S."/>
            <person name="Walk T."/>
            <person name="White J."/>
            <person name="Yandava C."/>
            <person name="Haas B."/>
            <person name="Nusbaum C."/>
            <person name="Birren B."/>
        </authorList>
    </citation>
    <scope>NUCLEOTIDE SEQUENCE [LARGE SCALE GENOMIC DNA]</scope>
    <source>
        <strain evidence="2">RMSCC 757 / Silveira</strain>
    </source>
</reference>
<dbReference type="VEuPathDB" id="FungiDB:CPSG_05967"/>
<dbReference type="AlphaFoldDB" id="E9D815"/>
<sequence>MQAEEAADNLHSRAFSQNVASDLADLFKSLQQGRFNYDDYRPLVLLVIQLAPDIEIWKAVLSLIAGFSRTTPPASIPPTFDGTPFRSTSCKPYPRMRSLRAVGSDAFMLLEGDNYPVTGGPRAKSGGQVLLHILLWLLIGLSQGNSCLNFAGKFFSAGYIITLYDPIRYQSDTINQLPLP</sequence>
<dbReference type="EMBL" id="GL636494">
    <property type="protein sequence ID" value="EFW17525.1"/>
    <property type="molecule type" value="Genomic_DNA"/>
</dbReference>
<accession>E9D815</accession>
<organism evidence="2">
    <name type="scientific">Coccidioides posadasii (strain RMSCC 757 / Silveira)</name>
    <name type="common">Valley fever fungus</name>
    <dbReference type="NCBI Taxonomy" id="443226"/>
    <lineage>
        <taxon>Eukaryota</taxon>
        <taxon>Fungi</taxon>
        <taxon>Dikarya</taxon>
        <taxon>Ascomycota</taxon>
        <taxon>Pezizomycotina</taxon>
        <taxon>Eurotiomycetes</taxon>
        <taxon>Eurotiomycetidae</taxon>
        <taxon>Onygenales</taxon>
        <taxon>Onygenaceae</taxon>
        <taxon>Coccidioides</taxon>
    </lineage>
</organism>
<dbReference type="HOGENOM" id="CLU_1496065_0_0_1"/>
<name>E9D815_COCPS</name>
<keyword evidence="2" id="KW-1185">Reference proteome</keyword>
<protein>
    <submittedName>
        <fullName evidence="1">Uncharacterized protein</fullName>
    </submittedName>
</protein>
<evidence type="ECO:0000313" key="1">
    <source>
        <dbReference type="EMBL" id="EFW17525.1"/>
    </source>
</evidence>
<reference evidence="2" key="1">
    <citation type="journal article" date="2010" name="Genome Res.">
        <title>Population genomic sequencing of Coccidioides fungi reveals recent hybridization and transposon control.</title>
        <authorList>
            <person name="Neafsey D.E."/>
            <person name="Barker B.M."/>
            <person name="Sharpton T.J."/>
            <person name="Stajich J.E."/>
            <person name="Park D.J."/>
            <person name="Whiston E."/>
            <person name="Hung C.-Y."/>
            <person name="McMahan C."/>
            <person name="White J."/>
            <person name="Sykes S."/>
            <person name="Heiman D."/>
            <person name="Young S."/>
            <person name="Zeng Q."/>
            <person name="Abouelleil A."/>
            <person name="Aftuck L."/>
            <person name="Bessette D."/>
            <person name="Brown A."/>
            <person name="FitzGerald M."/>
            <person name="Lui A."/>
            <person name="Macdonald J.P."/>
            <person name="Priest M."/>
            <person name="Orbach M.J."/>
            <person name="Galgiani J.N."/>
            <person name="Kirkland T.N."/>
            <person name="Cole G.T."/>
            <person name="Birren B.W."/>
            <person name="Henn M.R."/>
            <person name="Taylor J.W."/>
            <person name="Rounsley S.D."/>
        </authorList>
    </citation>
    <scope>NUCLEOTIDE SEQUENCE [LARGE SCALE GENOMIC DNA]</scope>
    <source>
        <strain evidence="2">RMSCC 757 / Silveira</strain>
    </source>
</reference>